<protein>
    <submittedName>
        <fullName evidence="1">Uncharacterized protein</fullName>
    </submittedName>
</protein>
<name>A0ACC2LVV4_PERAE</name>
<gene>
    <name evidence="1" type="ORF">MRB53_011304</name>
</gene>
<evidence type="ECO:0000313" key="1">
    <source>
        <dbReference type="EMBL" id="KAJ8637037.1"/>
    </source>
</evidence>
<accession>A0ACC2LVV4</accession>
<keyword evidence="2" id="KW-1185">Reference proteome</keyword>
<evidence type="ECO:0000313" key="2">
    <source>
        <dbReference type="Proteomes" id="UP001234297"/>
    </source>
</evidence>
<dbReference type="Proteomes" id="UP001234297">
    <property type="component" value="Chromosome 3"/>
</dbReference>
<reference evidence="1 2" key="1">
    <citation type="journal article" date="2022" name="Hortic Res">
        <title>A haplotype resolved chromosomal level avocado genome allows analysis of novel avocado genes.</title>
        <authorList>
            <person name="Nath O."/>
            <person name="Fletcher S.J."/>
            <person name="Hayward A."/>
            <person name="Shaw L.M."/>
            <person name="Masouleh A.K."/>
            <person name="Furtado A."/>
            <person name="Henry R.J."/>
            <person name="Mitter N."/>
        </authorList>
    </citation>
    <scope>NUCLEOTIDE SEQUENCE [LARGE SCALE GENOMIC DNA]</scope>
    <source>
        <strain evidence="2">cv. Hass</strain>
    </source>
</reference>
<comment type="caution">
    <text evidence="1">The sequence shown here is derived from an EMBL/GenBank/DDBJ whole genome shotgun (WGS) entry which is preliminary data.</text>
</comment>
<dbReference type="EMBL" id="CM056811">
    <property type="protein sequence ID" value="KAJ8637037.1"/>
    <property type="molecule type" value="Genomic_DNA"/>
</dbReference>
<proteinExistence type="predicted"/>
<sequence>MPSSPDYMIEKLGIDESKTPDICDVLYKIYGTTMAGLRAIGYEFDYDDYHSFVHGRLPYEKLKPDHVLRNLLLSVPIRKVLFTNGDEIHAAKVLSRLGLEDCFEGIICFETLNPTKRSSLYDSKSNVENLEQTSSARIFYILEHFSRSDDVSDLPKSPILCKPSQEAMGKALKIANVDPYKTIFFDDSIRNIEVGKRIGLQTVLVGTSHRVKGADFAVENVHNIKEALSNIWEEIEKSNDVRYSSKVTIETSVTA</sequence>
<organism evidence="1 2">
    <name type="scientific">Persea americana</name>
    <name type="common">Avocado</name>
    <dbReference type="NCBI Taxonomy" id="3435"/>
    <lineage>
        <taxon>Eukaryota</taxon>
        <taxon>Viridiplantae</taxon>
        <taxon>Streptophyta</taxon>
        <taxon>Embryophyta</taxon>
        <taxon>Tracheophyta</taxon>
        <taxon>Spermatophyta</taxon>
        <taxon>Magnoliopsida</taxon>
        <taxon>Magnoliidae</taxon>
        <taxon>Laurales</taxon>
        <taxon>Lauraceae</taxon>
        <taxon>Persea</taxon>
    </lineage>
</organism>